<keyword evidence="3" id="KW-1185">Reference proteome</keyword>
<dbReference type="EMBL" id="BMAV01001934">
    <property type="protein sequence ID" value="GFY40500.1"/>
    <property type="molecule type" value="Genomic_DNA"/>
</dbReference>
<dbReference type="InterPro" id="IPR041577">
    <property type="entry name" value="RT_RNaseH_2"/>
</dbReference>
<dbReference type="SUPFAM" id="SSF56672">
    <property type="entry name" value="DNA/RNA polymerases"/>
    <property type="match status" value="1"/>
</dbReference>
<proteinExistence type="predicted"/>
<feature type="domain" description="Reverse transcriptase/retrotransposon-derived protein RNase H-like" evidence="1">
    <location>
        <begin position="29"/>
        <end position="106"/>
    </location>
</feature>
<dbReference type="InterPro" id="IPR043502">
    <property type="entry name" value="DNA/RNA_pol_sf"/>
</dbReference>
<dbReference type="GO" id="GO:0071897">
    <property type="term" value="P:DNA biosynthetic process"/>
    <property type="evidence" value="ECO:0007669"/>
    <property type="project" value="UniProtKB-ARBA"/>
</dbReference>
<dbReference type="AlphaFoldDB" id="A0A8X7BQY6"/>
<sequence length="108" mass="11968">MQPKRKHLLTGCLLIVKKMINVPFLGTRKQRLHLCKSSLADVATLTYTTPDQQLCLLVDVSNTAVGAALNCLTENGPQSIAFFSSKLSATETKYSTYDIELLAIYLYI</sequence>
<accession>A0A8X7BQY6</accession>
<evidence type="ECO:0000259" key="1">
    <source>
        <dbReference type="Pfam" id="PF17919"/>
    </source>
</evidence>
<dbReference type="Proteomes" id="UP000886998">
    <property type="component" value="Unassembled WGS sequence"/>
</dbReference>
<organism evidence="2 3">
    <name type="scientific">Trichonephila inaurata madagascariensis</name>
    <dbReference type="NCBI Taxonomy" id="2747483"/>
    <lineage>
        <taxon>Eukaryota</taxon>
        <taxon>Metazoa</taxon>
        <taxon>Ecdysozoa</taxon>
        <taxon>Arthropoda</taxon>
        <taxon>Chelicerata</taxon>
        <taxon>Arachnida</taxon>
        <taxon>Araneae</taxon>
        <taxon>Araneomorphae</taxon>
        <taxon>Entelegynae</taxon>
        <taxon>Araneoidea</taxon>
        <taxon>Nephilidae</taxon>
        <taxon>Trichonephila</taxon>
        <taxon>Trichonephila inaurata</taxon>
    </lineage>
</organism>
<evidence type="ECO:0000313" key="2">
    <source>
        <dbReference type="EMBL" id="GFY40500.1"/>
    </source>
</evidence>
<comment type="caution">
    <text evidence="2">The sequence shown here is derived from an EMBL/GenBank/DDBJ whole genome shotgun (WGS) entry which is preliminary data.</text>
</comment>
<name>A0A8X7BQY6_9ARAC</name>
<protein>
    <recommendedName>
        <fullName evidence="1">Reverse transcriptase/retrotransposon-derived protein RNase H-like domain-containing protein</fullName>
    </recommendedName>
</protein>
<dbReference type="Pfam" id="PF17919">
    <property type="entry name" value="RT_RNaseH_2"/>
    <property type="match status" value="1"/>
</dbReference>
<reference evidence="2" key="1">
    <citation type="submission" date="2020-08" db="EMBL/GenBank/DDBJ databases">
        <title>Multicomponent nature underlies the extraordinary mechanical properties of spider dragline silk.</title>
        <authorList>
            <person name="Kono N."/>
            <person name="Nakamura H."/>
            <person name="Mori M."/>
            <person name="Yoshida Y."/>
            <person name="Ohtoshi R."/>
            <person name="Malay A.D."/>
            <person name="Moran D.A.P."/>
            <person name="Tomita M."/>
            <person name="Numata K."/>
            <person name="Arakawa K."/>
        </authorList>
    </citation>
    <scope>NUCLEOTIDE SEQUENCE</scope>
</reference>
<gene>
    <name evidence="2" type="ORF">TNIN_337541</name>
</gene>
<evidence type="ECO:0000313" key="3">
    <source>
        <dbReference type="Proteomes" id="UP000886998"/>
    </source>
</evidence>